<dbReference type="SMART" id="SM01411">
    <property type="entry name" value="Ephrin_rec_like"/>
    <property type="match status" value="2"/>
</dbReference>
<evidence type="ECO:0000256" key="2">
    <source>
        <dbReference type="ARBA" id="ARBA00023157"/>
    </source>
</evidence>
<dbReference type="Pfam" id="PF07699">
    <property type="entry name" value="Ephrin_rec_like"/>
    <property type="match status" value="2"/>
</dbReference>
<dbReference type="PANTHER" id="PTHR46343">
    <property type="entry name" value="HYR DOMAIN-CONTAINING PROTEIN"/>
    <property type="match status" value="1"/>
</dbReference>
<dbReference type="SUPFAM" id="SSF57535">
    <property type="entry name" value="Complement control module/SCR domain"/>
    <property type="match status" value="1"/>
</dbReference>
<sequence>MCNCRKASSCPLAPWSSWTPAVGNGQCKDQTRHQDKKPSYTYVMKEQKKGEMACFGIDPDCRPPRITDTRKFCRCKKLECLKGQWTAWEIHSWTGSCPTERRLQPFREVVKYQDAYKSCNGIGPLKCPDVPGQYRAKEVTCPKLPLPANAIHLDAACDGANSKCTSSCRLECKAGYSLSGNKYVTCHGSGQWNRAQGSCVDSQQPNIKCPNIPQFGNKENENYQDIDLVEATATDNSGLPVKITTSHVFPLRVYVGSPVEVTYTATDAAGNKKSCRKTYIVIDQESPKVTSCPEPYRLIRTGSFPHRVFWGDAQFHDNVDSANQLVHIPSHANGSPFHKGRHTIVITARDRAFNKANCTFVVELEMVKCPVAPPPKHGSAQCNVKKNGVKESFICTVSCKQGSWFLQGPNIPKLYNFYMCSMDGEWGGTNAYNMDNLTPSTVTKIPKGEPLWPDCSVGATPDGAVLEMQVFGGKCTDQAAMDKLKQDFVATLQKDFILNYLFCITHTQNCAIENIIIYCSKRKRRNADGSQSDQMVIKFAFAVREKNMDTNKLNQLSANLEKEKSIILQNVKVAAPKVLNDYSASVSVSQKAEISCEPGYEYTIPEGTSQKKCLKCPLGTYFDSASRTCEVCEHGFYQDEEGAKACKKCPQGTSTSGSLGTDFHDCKAICRPGTYSENGLTTCLACPIATYQPLSGSSSCIACPGGKVTDTVGAAQLDDCMLQGIKYEIHSEGCGDPGRTNHCGKSTIKVDGVDHCKHARGINFVAIKGKTGKMHSSAAFDWHGSGAACASALNWLRNLPDHTIVMGAYQDEATSRYIPQHCDQALELIGGKKPFQREYRASFAIVGYKGVFRPFWTTQKMSSYGRGPTDLNGSIKLMPSFKYEISSEGWEDASRLSRYPKTTIKVDGTDHSKHKRGINFVAVDGKTGTFQSSSHYDWYAVEVSCKKSLDWIKSLPDRTVVLAAYQDEGSNMFKKHPECRKALEMIGGKAPFQTNFRASFVLVGYKGKDLPYFVKQDMRSSSTGPTKLSGEIVLNISN</sequence>
<proteinExistence type="predicted"/>
<keyword evidence="3" id="KW-0768">Sushi</keyword>
<name>A0A7M5X9H5_9CNID</name>
<dbReference type="Pfam" id="PF00084">
    <property type="entry name" value="Sushi"/>
    <property type="match status" value="1"/>
</dbReference>
<dbReference type="FunFam" id="2.10.50.10:FF:000018">
    <property type="entry name" value="Sushi, von Willebrand factor type A, EGF and pentraxin domain-containing 1"/>
    <property type="match status" value="1"/>
</dbReference>
<dbReference type="InterPro" id="IPR009030">
    <property type="entry name" value="Growth_fac_rcpt_cys_sf"/>
</dbReference>
<dbReference type="InterPro" id="IPR039477">
    <property type="entry name" value="ILEI/PANDER_dom"/>
</dbReference>
<accession>A0A7M5X9H5</accession>
<dbReference type="InterPro" id="IPR003410">
    <property type="entry name" value="HYR_dom"/>
</dbReference>
<dbReference type="SMART" id="SM00032">
    <property type="entry name" value="CCP"/>
    <property type="match status" value="2"/>
</dbReference>
<dbReference type="AlphaFoldDB" id="A0A7M5X9H5"/>
<dbReference type="Gene3D" id="2.10.70.10">
    <property type="entry name" value="Complement Module, domain 1"/>
    <property type="match status" value="1"/>
</dbReference>
<keyword evidence="1" id="KW-0677">Repeat</keyword>
<dbReference type="InterPro" id="IPR043555">
    <property type="entry name" value="SRPX-like"/>
</dbReference>
<feature type="domain" description="HYR" evidence="4">
    <location>
        <begin position="282"/>
        <end position="366"/>
    </location>
</feature>
<dbReference type="PROSITE" id="PS50923">
    <property type="entry name" value="SUSHI"/>
    <property type="match status" value="1"/>
</dbReference>
<dbReference type="EnsemblMetazoa" id="CLYHEMT019761.1">
    <property type="protein sequence ID" value="CLYHEMP019761.1"/>
    <property type="gene ID" value="CLYHEMG019761"/>
</dbReference>
<dbReference type="CDD" id="cd00033">
    <property type="entry name" value="CCP"/>
    <property type="match status" value="1"/>
</dbReference>
<dbReference type="PANTHER" id="PTHR46343:SF2">
    <property type="entry name" value="SUSHI_VON WILLEBRAND FACTOR TYPE A_EGF_PENTRAXIN DOMAIN-CONTAINING 1"/>
    <property type="match status" value="1"/>
</dbReference>
<dbReference type="InterPro" id="IPR011641">
    <property type="entry name" value="Tyr-kin_ephrin_A/B_rcpt-like"/>
</dbReference>
<evidence type="ECO:0000259" key="4">
    <source>
        <dbReference type="PROSITE" id="PS50825"/>
    </source>
</evidence>
<dbReference type="Pfam" id="PF15711">
    <property type="entry name" value="ILEI"/>
    <property type="match status" value="2"/>
</dbReference>
<dbReference type="SUPFAM" id="SSF57184">
    <property type="entry name" value="Growth factor receptor domain"/>
    <property type="match status" value="1"/>
</dbReference>
<evidence type="ECO:0000259" key="5">
    <source>
        <dbReference type="PROSITE" id="PS50923"/>
    </source>
</evidence>
<dbReference type="RefSeq" id="XP_066922834.1">
    <property type="nucleotide sequence ID" value="XM_067066733.1"/>
</dbReference>
<protein>
    <submittedName>
        <fullName evidence="6">Uncharacterized protein</fullName>
    </submittedName>
</protein>
<dbReference type="Proteomes" id="UP000594262">
    <property type="component" value="Unplaced"/>
</dbReference>
<reference evidence="6" key="1">
    <citation type="submission" date="2021-01" db="UniProtKB">
        <authorList>
            <consortium name="EnsemblMetazoa"/>
        </authorList>
    </citation>
    <scope>IDENTIFICATION</scope>
</reference>
<dbReference type="Pfam" id="PF02494">
    <property type="entry name" value="HYR"/>
    <property type="match status" value="2"/>
</dbReference>
<evidence type="ECO:0000256" key="3">
    <source>
        <dbReference type="PROSITE-ProRule" id="PRU00302"/>
    </source>
</evidence>
<dbReference type="OrthoDB" id="6019752at2759"/>
<dbReference type="PROSITE" id="PS52031">
    <property type="entry name" value="GG_LECTIN"/>
    <property type="match status" value="2"/>
</dbReference>
<comment type="caution">
    <text evidence="3">Lacks conserved residue(s) required for the propagation of feature annotation.</text>
</comment>
<feature type="domain" description="Sushi" evidence="5">
    <location>
        <begin position="139"/>
        <end position="201"/>
    </location>
</feature>
<evidence type="ECO:0000313" key="6">
    <source>
        <dbReference type="EnsemblMetazoa" id="CLYHEMP019761.1"/>
    </source>
</evidence>
<feature type="disulfide bond" evidence="3">
    <location>
        <begin position="172"/>
        <end position="199"/>
    </location>
</feature>
<evidence type="ECO:0000313" key="7">
    <source>
        <dbReference type="Proteomes" id="UP000594262"/>
    </source>
</evidence>
<keyword evidence="2 3" id="KW-1015">Disulfide bond</keyword>
<dbReference type="Gene3D" id="2.10.50.10">
    <property type="entry name" value="Tumor Necrosis Factor Receptor, subunit A, domain 2"/>
    <property type="match status" value="2"/>
</dbReference>
<dbReference type="PROSITE" id="PS50825">
    <property type="entry name" value="HYR"/>
    <property type="match status" value="1"/>
</dbReference>
<organism evidence="6 7">
    <name type="scientific">Clytia hemisphaerica</name>
    <dbReference type="NCBI Taxonomy" id="252671"/>
    <lineage>
        <taxon>Eukaryota</taxon>
        <taxon>Metazoa</taxon>
        <taxon>Cnidaria</taxon>
        <taxon>Hydrozoa</taxon>
        <taxon>Hydroidolina</taxon>
        <taxon>Leptothecata</taxon>
        <taxon>Obeliida</taxon>
        <taxon>Clytiidae</taxon>
        <taxon>Clytia</taxon>
    </lineage>
</organism>
<dbReference type="GeneID" id="136810159"/>
<dbReference type="InterPro" id="IPR000436">
    <property type="entry name" value="Sushi_SCR_CCP_dom"/>
</dbReference>
<dbReference type="InterPro" id="IPR035976">
    <property type="entry name" value="Sushi/SCR/CCP_sf"/>
</dbReference>
<evidence type="ECO:0000256" key="1">
    <source>
        <dbReference type="ARBA" id="ARBA00022737"/>
    </source>
</evidence>
<keyword evidence="7" id="KW-1185">Reference proteome</keyword>